<gene>
    <name evidence="2" type="ORF">TorRG33x02_245010</name>
</gene>
<proteinExistence type="predicted"/>
<dbReference type="GO" id="GO:0001682">
    <property type="term" value="P:tRNA 5'-leader removal"/>
    <property type="evidence" value="ECO:0007669"/>
    <property type="project" value="InterPro"/>
</dbReference>
<dbReference type="PANTHER" id="PTHR22731">
    <property type="entry name" value="RIBONUCLEASES P/MRP PROTEIN SUBUNIT POP1"/>
    <property type="match status" value="1"/>
</dbReference>
<comment type="caution">
    <text evidence="2">The sequence shown here is derived from an EMBL/GenBank/DDBJ whole genome shotgun (WGS) entry which is preliminary data.</text>
</comment>
<dbReference type="PANTHER" id="PTHR22731:SF3">
    <property type="entry name" value="RIBONUCLEASES P_MRP PROTEIN SUBUNIT POP1"/>
    <property type="match status" value="1"/>
</dbReference>
<dbReference type="GO" id="GO:0000172">
    <property type="term" value="C:ribonuclease MRP complex"/>
    <property type="evidence" value="ECO:0007669"/>
    <property type="project" value="InterPro"/>
</dbReference>
<dbReference type="AlphaFoldDB" id="A0A2P5DQT3"/>
<protein>
    <submittedName>
        <fullName evidence="2">Uncharacterized protein</fullName>
    </submittedName>
</protein>
<evidence type="ECO:0000313" key="2">
    <source>
        <dbReference type="EMBL" id="PON75652.1"/>
    </source>
</evidence>
<dbReference type="STRING" id="63057.A0A2P5DQT3"/>
<dbReference type="OrthoDB" id="442863at2759"/>
<sequence>MPYIKTLRRLQLKKKKGENFTTHRFRLLKENDSTNRGATLSFWSFTLPESSRYRWWWNQLPAPSQPPPPPPPKINVQKFAESRAAEFESLHSTVADRLSGDFRSRRSKRRRTTAFDNKAAKRRRKGQRRNLDDSTNKKKKNDGENVAVRACFRNGVLIHDASYYVAVQLEGPEDSLLSILSMVLVPSPSARAADGSKSDSVISGVIYDKDAPSCRDNDVAAINGQGFTKPESTESKFSSSFRQIWVWIRASAFSEGYDGLKFACQKEDSRGFLATRYLLVEDELKKNYVFESSKAVFSLIVMDPRSVTKNRMIPNAPESASRDMLDDIPGTETGEHAGKRVSFARKNMSCIRISFALTIQIQLRCNAQDVALLFLKDENKEGLAIGAFWVPLVSMGAHAIGLREKHWVACEAATSILKGELCSPSMGPLRVSIPLPWDIVRVTLNRLLKTVGDLIDPTALNTQRGKNTI</sequence>
<reference evidence="3" key="1">
    <citation type="submission" date="2016-06" db="EMBL/GenBank/DDBJ databases">
        <title>Parallel loss of symbiosis genes in relatives of nitrogen-fixing non-legume Parasponia.</title>
        <authorList>
            <person name="Van Velzen R."/>
            <person name="Holmer R."/>
            <person name="Bu F."/>
            <person name="Rutten L."/>
            <person name="Van Zeijl A."/>
            <person name="Liu W."/>
            <person name="Santuari L."/>
            <person name="Cao Q."/>
            <person name="Sharma T."/>
            <person name="Shen D."/>
            <person name="Roswanjaya Y."/>
            <person name="Wardhani T."/>
            <person name="Kalhor M.S."/>
            <person name="Jansen J."/>
            <person name="Van den Hoogen J."/>
            <person name="Gungor B."/>
            <person name="Hartog M."/>
            <person name="Hontelez J."/>
            <person name="Verver J."/>
            <person name="Yang W.-C."/>
            <person name="Schijlen E."/>
            <person name="Repin R."/>
            <person name="Schilthuizen M."/>
            <person name="Schranz E."/>
            <person name="Heidstra R."/>
            <person name="Miyata K."/>
            <person name="Fedorova E."/>
            <person name="Kohlen W."/>
            <person name="Bisseling T."/>
            <person name="Smit S."/>
            <person name="Geurts R."/>
        </authorList>
    </citation>
    <scope>NUCLEOTIDE SEQUENCE [LARGE SCALE GENOMIC DNA]</scope>
    <source>
        <strain evidence="3">cv. RG33-2</strain>
    </source>
</reference>
<accession>A0A2P5DQT3</accession>
<dbReference type="EMBL" id="JXTC01000255">
    <property type="protein sequence ID" value="PON75652.1"/>
    <property type="molecule type" value="Genomic_DNA"/>
</dbReference>
<feature type="region of interest" description="Disordered" evidence="1">
    <location>
        <begin position="101"/>
        <end position="141"/>
    </location>
</feature>
<dbReference type="InParanoid" id="A0A2P5DQT3"/>
<evidence type="ECO:0000256" key="1">
    <source>
        <dbReference type="SAM" id="MobiDB-lite"/>
    </source>
</evidence>
<dbReference type="Proteomes" id="UP000237000">
    <property type="component" value="Unassembled WGS sequence"/>
</dbReference>
<name>A0A2P5DQT3_TREOI</name>
<dbReference type="GO" id="GO:0005655">
    <property type="term" value="C:nucleolar ribonuclease P complex"/>
    <property type="evidence" value="ECO:0007669"/>
    <property type="project" value="InterPro"/>
</dbReference>
<organism evidence="2 3">
    <name type="scientific">Trema orientale</name>
    <name type="common">Charcoal tree</name>
    <name type="synonym">Celtis orientalis</name>
    <dbReference type="NCBI Taxonomy" id="63057"/>
    <lineage>
        <taxon>Eukaryota</taxon>
        <taxon>Viridiplantae</taxon>
        <taxon>Streptophyta</taxon>
        <taxon>Embryophyta</taxon>
        <taxon>Tracheophyta</taxon>
        <taxon>Spermatophyta</taxon>
        <taxon>Magnoliopsida</taxon>
        <taxon>eudicotyledons</taxon>
        <taxon>Gunneridae</taxon>
        <taxon>Pentapetalae</taxon>
        <taxon>rosids</taxon>
        <taxon>fabids</taxon>
        <taxon>Rosales</taxon>
        <taxon>Cannabaceae</taxon>
        <taxon>Trema</taxon>
    </lineage>
</organism>
<keyword evidence="3" id="KW-1185">Reference proteome</keyword>
<evidence type="ECO:0000313" key="3">
    <source>
        <dbReference type="Proteomes" id="UP000237000"/>
    </source>
</evidence>
<dbReference type="InterPro" id="IPR039182">
    <property type="entry name" value="Pop1"/>
</dbReference>